<keyword evidence="4" id="KW-0804">Transcription</keyword>
<proteinExistence type="inferred from homology"/>
<dbReference type="PROSITE" id="PS50995">
    <property type="entry name" value="HTH_MARR_2"/>
    <property type="match status" value="1"/>
</dbReference>
<feature type="domain" description="HTH marR-type" evidence="8">
    <location>
        <begin position="8"/>
        <end position="142"/>
    </location>
</feature>
<dbReference type="SUPFAM" id="SSF46785">
    <property type="entry name" value="Winged helix' DNA-binding domain"/>
    <property type="match status" value="1"/>
</dbReference>
<dbReference type="Proteomes" id="UP000196531">
    <property type="component" value="Unassembled WGS sequence"/>
</dbReference>
<dbReference type="Pfam" id="PF22381">
    <property type="entry name" value="Staph_reg_Sar_Rot"/>
    <property type="match status" value="1"/>
</dbReference>
<dbReference type="InterPro" id="IPR055166">
    <property type="entry name" value="Transc_reg_Sar_Rot_HTH"/>
</dbReference>
<dbReference type="PANTHER" id="PTHR42756">
    <property type="entry name" value="TRANSCRIPTIONAL REGULATOR, MARR"/>
    <property type="match status" value="1"/>
</dbReference>
<evidence type="ECO:0000256" key="3">
    <source>
        <dbReference type="ARBA" id="ARBA00023125"/>
    </source>
</evidence>
<dbReference type="SMART" id="SM00347">
    <property type="entry name" value="HTH_MARR"/>
    <property type="match status" value="1"/>
</dbReference>
<evidence type="ECO:0000256" key="6">
    <source>
        <dbReference type="ARBA" id="ARBA00047188"/>
    </source>
</evidence>
<organism evidence="9 10">
    <name type="scientific">Halobacteriovorax marinus</name>
    <dbReference type="NCBI Taxonomy" id="97084"/>
    <lineage>
        <taxon>Bacteria</taxon>
        <taxon>Pseudomonadati</taxon>
        <taxon>Bdellovibrionota</taxon>
        <taxon>Bacteriovoracia</taxon>
        <taxon>Bacteriovoracales</taxon>
        <taxon>Halobacteriovoraceae</taxon>
        <taxon>Halobacteriovorax</taxon>
    </lineage>
</organism>
<evidence type="ECO:0000313" key="10">
    <source>
        <dbReference type="Proteomes" id="UP000196531"/>
    </source>
</evidence>
<evidence type="ECO:0000256" key="5">
    <source>
        <dbReference type="ARBA" id="ARBA00046337"/>
    </source>
</evidence>
<comment type="caution">
    <text evidence="9">The sequence shown here is derived from an EMBL/GenBank/DDBJ whole genome shotgun (WGS) entry which is preliminary data.</text>
</comment>
<gene>
    <name evidence="9" type="ORF">A9Q84_16605</name>
</gene>
<keyword evidence="3" id="KW-0238">DNA-binding</keyword>
<dbReference type="PANTHER" id="PTHR42756:SF1">
    <property type="entry name" value="TRANSCRIPTIONAL REPRESSOR OF EMRAB OPERON"/>
    <property type="match status" value="1"/>
</dbReference>
<dbReference type="GO" id="GO:0003677">
    <property type="term" value="F:DNA binding"/>
    <property type="evidence" value="ECO:0007669"/>
    <property type="project" value="UniProtKB-KW"/>
</dbReference>
<dbReference type="PRINTS" id="PR00598">
    <property type="entry name" value="HTHMARR"/>
</dbReference>
<dbReference type="InterPro" id="IPR036390">
    <property type="entry name" value="WH_DNA-bd_sf"/>
</dbReference>
<dbReference type="GO" id="GO:0005737">
    <property type="term" value="C:cytoplasm"/>
    <property type="evidence" value="ECO:0007669"/>
    <property type="project" value="UniProtKB-SubCell"/>
</dbReference>
<evidence type="ECO:0000313" key="9">
    <source>
        <dbReference type="EMBL" id="OUR95453.1"/>
    </source>
</evidence>
<evidence type="ECO:0000256" key="1">
    <source>
        <dbReference type="ARBA" id="ARBA00004496"/>
    </source>
</evidence>
<evidence type="ECO:0000256" key="2">
    <source>
        <dbReference type="ARBA" id="ARBA00023015"/>
    </source>
</evidence>
<sequence>MKIFQFQKNSLIYSIYHSNKLIQNDLGVKLKERNLTFPQSLVLASLFFEKSELLSPKDLEYSLDFSKSALSQTLSQLEGKKFIKRKINEDDARSFTILLTQQGKKISAKMVGDFDLVEKKIEKNLENRNRKLFLVILKSIRDIFSTS</sequence>
<dbReference type="GO" id="GO:0003700">
    <property type="term" value="F:DNA-binding transcription factor activity"/>
    <property type="evidence" value="ECO:0007669"/>
    <property type="project" value="InterPro"/>
</dbReference>
<dbReference type="EMBL" id="MAAO01000008">
    <property type="protein sequence ID" value="OUR95453.1"/>
    <property type="molecule type" value="Genomic_DNA"/>
</dbReference>
<accession>A0A1Y5F4F0</accession>
<name>A0A1Y5F4F0_9BACT</name>
<evidence type="ECO:0000259" key="8">
    <source>
        <dbReference type="PROSITE" id="PS50995"/>
    </source>
</evidence>
<evidence type="ECO:0000256" key="7">
    <source>
        <dbReference type="ARBA" id="ARBA00047207"/>
    </source>
</evidence>
<dbReference type="Gene3D" id="1.10.10.10">
    <property type="entry name" value="Winged helix-like DNA-binding domain superfamily/Winged helix DNA-binding domain"/>
    <property type="match status" value="1"/>
</dbReference>
<dbReference type="AlphaFoldDB" id="A0A1Y5F4F0"/>
<protein>
    <recommendedName>
        <fullName evidence="6">HTH-type transcriptional regulator SarZ</fullName>
    </recommendedName>
    <alternativeName>
        <fullName evidence="7">Staphylococcal accessory regulator Z</fullName>
    </alternativeName>
</protein>
<comment type="subcellular location">
    <subcellularLocation>
        <location evidence="1">Cytoplasm</location>
    </subcellularLocation>
</comment>
<comment type="similarity">
    <text evidence="5">Belongs to the SarZ family.</text>
</comment>
<evidence type="ECO:0000256" key="4">
    <source>
        <dbReference type="ARBA" id="ARBA00023163"/>
    </source>
</evidence>
<dbReference type="InterPro" id="IPR000835">
    <property type="entry name" value="HTH_MarR-typ"/>
</dbReference>
<reference evidence="10" key="1">
    <citation type="journal article" date="2017" name="Proc. Natl. Acad. Sci. U.S.A.">
        <title>Simulation of Deepwater Horizon oil plume reveals substrate specialization within a complex community of hydrocarbon-degraders.</title>
        <authorList>
            <person name="Hu P."/>
            <person name="Dubinsky E.A."/>
            <person name="Probst A.J."/>
            <person name="Wang J."/>
            <person name="Sieber C.M.K."/>
            <person name="Tom L.M."/>
            <person name="Gardinali P."/>
            <person name="Banfield J.F."/>
            <person name="Atlas R.M."/>
            <person name="Andersen G.L."/>
        </authorList>
    </citation>
    <scope>NUCLEOTIDE SEQUENCE [LARGE SCALE GENOMIC DNA]</scope>
</reference>
<keyword evidence="2" id="KW-0805">Transcription regulation</keyword>
<dbReference type="InterPro" id="IPR036388">
    <property type="entry name" value="WH-like_DNA-bd_sf"/>
</dbReference>